<dbReference type="Proteomes" id="UP001219518">
    <property type="component" value="Unassembled WGS sequence"/>
</dbReference>
<accession>A0AAE1I368</accession>
<gene>
    <name evidence="1" type="ORF">KUF71_025535</name>
</gene>
<reference evidence="1" key="1">
    <citation type="submission" date="2021-07" db="EMBL/GenBank/DDBJ databases">
        <authorList>
            <person name="Catto M.A."/>
            <person name="Jacobson A."/>
            <person name="Kennedy G."/>
            <person name="Labadie P."/>
            <person name="Hunt B.G."/>
            <person name="Srinivasan R."/>
        </authorList>
    </citation>
    <scope>NUCLEOTIDE SEQUENCE</scope>
    <source>
        <strain evidence="1">PL_HMW_Pooled</strain>
        <tissue evidence="1">Head</tissue>
    </source>
</reference>
<sequence>MDQQETLLTGGFVADSGIKIAPGEGNVPLSLTLDEDNDVLSFPSVYAGKPRVFKVNYSPVDIAKAEARHHDRRVAINIPKVMMNFCKSRKNKHSNYHQQKKSVSFVKTHPITVARYIVNRFDAFRSVYREKNGPFHPYEVDNDFFRIELQFRGKVRQLF</sequence>
<comment type="caution">
    <text evidence="1">The sequence shown here is derived from an EMBL/GenBank/DDBJ whole genome shotgun (WGS) entry which is preliminary data.</text>
</comment>
<keyword evidence="2" id="KW-1185">Reference proteome</keyword>
<evidence type="ECO:0000313" key="1">
    <source>
        <dbReference type="EMBL" id="KAK3931276.1"/>
    </source>
</evidence>
<name>A0AAE1I368_9NEOP</name>
<proteinExistence type="predicted"/>
<protein>
    <submittedName>
        <fullName evidence="1">Xylosyltransferase 1</fullName>
    </submittedName>
</protein>
<organism evidence="1 2">
    <name type="scientific">Frankliniella fusca</name>
    <dbReference type="NCBI Taxonomy" id="407009"/>
    <lineage>
        <taxon>Eukaryota</taxon>
        <taxon>Metazoa</taxon>
        <taxon>Ecdysozoa</taxon>
        <taxon>Arthropoda</taxon>
        <taxon>Hexapoda</taxon>
        <taxon>Insecta</taxon>
        <taxon>Pterygota</taxon>
        <taxon>Neoptera</taxon>
        <taxon>Paraneoptera</taxon>
        <taxon>Thysanoptera</taxon>
        <taxon>Terebrantia</taxon>
        <taxon>Thripoidea</taxon>
        <taxon>Thripidae</taxon>
        <taxon>Frankliniella</taxon>
    </lineage>
</organism>
<dbReference type="AlphaFoldDB" id="A0AAE1I368"/>
<reference evidence="1" key="2">
    <citation type="journal article" date="2023" name="BMC Genomics">
        <title>Pest status, molecular evolution, and epigenetic factors derived from the genome assembly of Frankliniella fusca, a thysanopteran phytovirus vector.</title>
        <authorList>
            <person name="Catto M.A."/>
            <person name="Labadie P.E."/>
            <person name="Jacobson A.L."/>
            <person name="Kennedy G.G."/>
            <person name="Srinivasan R."/>
            <person name="Hunt B.G."/>
        </authorList>
    </citation>
    <scope>NUCLEOTIDE SEQUENCE</scope>
    <source>
        <strain evidence="1">PL_HMW_Pooled</strain>
    </source>
</reference>
<evidence type="ECO:0000313" key="2">
    <source>
        <dbReference type="Proteomes" id="UP001219518"/>
    </source>
</evidence>
<dbReference type="EMBL" id="JAHWGI010001421">
    <property type="protein sequence ID" value="KAK3931276.1"/>
    <property type="molecule type" value="Genomic_DNA"/>
</dbReference>